<evidence type="ECO:0000256" key="15">
    <source>
        <dbReference type="ARBA" id="ARBA00022840"/>
    </source>
</evidence>
<evidence type="ECO:0000256" key="2">
    <source>
        <dbReference type="ARBA" id="ARBA00004236"/>
    </source>
</evidence>
<dbReference type="GO" id="GO:0005886">
    <property type="term" value="C:plasma membrane"/>
    <property type="evidence" value="ECO:0007669"/>
    <property type="project" value="UniProtKB-SubCell"/>
</dbReference>
<feature type="binding site" evidence="23">
    <location>
        <position position="875"/>
    </location>
    <ligand>
        <name>ATP</name>
        <dbReference type="ChEBI" id="CHEBI:30616"/>
    </ligand>
</feature>
<evidence type="ECO:0000313" key="28">
    <source>
        <dbReference type="Proteomes" id="UP000091857"/>
    </source>
</evidence>
<evidence type="ECO:0000259" key="26">
    <source>
        <dbReference type="PROSITE" id="PS50011"/>
    </source>
</evidence>
<dbReference type="InterPro" id="IPR008271">
    <property type="entry name" value="Ser/Thr_kinase_AS"/>
</dbReference>
<comment type="caution">
    <text evidence="27">The sequence shown here is derived from an EMBL/GenBank/DDBJ whole genome shotgun (WGS) entry which is preliminary data.</text>
</comment>
<evidence type="ECO:0000256" key="12">
    <source>
        <dbReference type="ARBA" id="ARBA00022737"/>
    </source>
</evidence>
<evidence type="ECO:0000256" key="4">
    <source>
        <dbReference type="ARBA" id="ARBA00008684"/>
    </source>
</evidence>
<evidence type="ECO:0000256" key="11">
    <source>
        <dbReference type="ARBA" id="ARBA00022729"/>
    </source>
</evidence>
<dbReference type="FunFam" id="3.80.10.10:FF:000385">
    <property type="entry name" value="Leucine-rich repeat family protein"/>
    <property type="match status" value="1"/>
</dbReference>
<comment type="subcellular location">
    <subcellularLocation>
        <location evidence="2">Cell membrane</location>
    </subcellularLocation>
    <subcellularLocation>
        <location evidence="3">Membrane</location>
        <topology evidence="3">Single-pass type I membrane protein</topology>
    </subcellularLocation>
    <subcellularLocation>
        <location evidence="1">Secreted</location>
        <location evidence="1">Cell wall</location>
    </subcellularLocation>
</comment>
<dbReference type="FunFam" id="3.80.10.10:FF:000095">
    <property type="entry name" value="LRR receptor-like serine/threonine-protein kinase GSO1"/>
    <property type="match status" value="1"/>
</dbReference>
<protein>
    <recommendedName>
        <fullName evidence="5">non-specific serine/threonine protein kinase</fullName>
        <ecNumber evidence="5">2.7.11.1</ecNumber>
    </recommendedName>
</protein>
<accession>A0A2C9WK22</accession>
<dbReference type="Pfam" id="PF00069">
    <property type="entry name" value="Pkinase"/>
    <property type="match status" value="1"/>
</dbReference>
<dbReference type="EMBL" id="CM004387">
    <property type="protein sequence ID" value="OAY59569.1"/>
    <property type="molecule type" value="Genomic_DNA"/>
</dbReference>
<dbReference type="SUPFAM" id="SSF52058">
    <property type="entry name" value="L domain-like"/>
    <property type="match status" value="1"/>
</dbReference>
<evidence type="ECO:0000256" key="16">
    <source>
        <dbReference type="ARBA" id="ARBA00022989"/>
    </source>
</evidence>
<keyword evidence="9" id="KW-0808">Transferase</keyword>
<dbReference type="PROSITE" id="PS00108">
    <property type="entry name" value="PROTEIN_KINASE_ST"/>
    <property type="match status" value="1"/>
</dbReference>
<feature type="chain" id="PRO_5012813146" description="non-specific serine/threonine protein kinase" evidence="25">
    <location>
        <begin position="20"/>
        <end position="1121"/>
    </location>
</feature>
<organism evidence="27 28">
    <name type="scientific">Manihot esculenta</name>
    <name type="common">Cassava</name>
    <name type="synonym">Jatropha manihot</name>
    <dbReference type="NCBI Taxonomy" id="3983"/>
    <lineage>
        <taxon>Eukaryota</taxon>
        <taxon>Viridiplantae</taxon>
        <taxon>Streptophyta</taxon>
        <taxon>Embryophyta</taxon>
        <taxon>Tracheophyta</taxon>
        <taxon>Spermatophyta</taxon>
        <taxon>Magnoliopsida</taxon>
        <taxon>eudicotyledons</taxon>
        <taxon>Gunneridae</taxon>
        <taxon>Pentapetalae</taxon>
        <taxon>rosids</taxon>
        <taxon>fabids</taxon>
        <taxon>Malpighiales</taxon>
        <taxon>Euphorbiaceae</taxon>
        <taxon>Crotonoideae</taxon>
        <taxon>Manihoteae</taxon>
        <taxon>Manihot</taxon>
    </lineage>
</organism>
<keyword evidence="15 23" id="KW-0067">ATP-binding</keyword>
<feature type="transmembrane region" description="Helical" evidence="24">
    <location>
        <begin position="783"/>
        <end position="805"/>
    </location>
</feature>
<keyword evidence="13 23" id="KW-0547">Nucleotide-binding</keyword>
<keyword evidence="12" id="KW-0677">Repeat</keyword>
<keyword evidence="16 24" id="KW-1133">Transmembrane helix</keyword>
<dbReference type="InterPro" id="IPR051716">
    <property type="entry name" value="Plant_RL_S/T_kinase"/>
</dbReference>
<evidence type="ECO:0000256" key="10">
    <source>
        <dbReference type="ARBA" id="ARBA00022692"/>
    </source>
</evidence>
<dbReference type="Pfam" id="PF13855">
    <property type="entry name" value="LRR_8"/>
    <property type="match status" value="1"/>
</dbReference>
<dbReference type="InterPro" id="IPR017441">
    <property type="entry name" value="Protein_kinase_ATP_BS"/>
</dbReference>
<dbReference type="InterPro" id="IPR003591">
    <property type="entry name" value="Leu-rich_rpt_typical-subtyp"/>
</dbReference>
<dbReference type="GO" id="GO:0099402">
    <property type="term" value="P:plant organ development"/>
    <property type="evidence" value="ECO:0007669"/>
    <property type="project" value="UniProtKB-ARBA"/>
</dbReference>
<evidence type="ECO:0000256" key="5">
    <source>
        <dbReference type="ARBA" id="ARBA00012513"/>
    </source>
</evidence>
<dbReference type="AlphaFoldDB" id="A0A2C9WK22"/>
<dbReference type="GO" id="GO:0004674">
    <property type="term" value="F:protein serine/threonine kinase activity"/>
    <property type="evidence" value="ECO:0007669"/>
    <property type="project" value="UniProtKB-KW"/>
</dbReference>
<evidence type="ECO:0000256" key="19">
    <source>
        <dbReference type="ARBA" id="ARBA00023180"/>
    </source>
</evidence>
<evidence type="ECO:0000256" key="8">
    <source>
        <dbReference type="ARBA" id="ARBA00022614"/>
    </source>
</evidence>
<evidence type="ECO:0000256" key="17">
    <source>
        <dbReference type="ARBA" id="ARBA00023136"/>
    </source>
</evidence>
<evidence type="ECO:0000256" key="23">
    <source>
        <dbReference type="PROSITE-ProRule" id="PRU10141"/>
    </source>
</evidence>
<sequence length="1121" mass="124686">MFLLFPYFVFISLIPFLSSSLSLPPSAIYLLQFRDSLPPHSQQLLPWNFSNSLSSPCHWPGITCYSTKNFKVKALNLSGFGLSGILSNSVSYLCLHKHLVSLDLSGNNFTGVIPQLLGNCGNLNTIILNDNGFEGLIPSELFQSKQLLRVDLGYNSLSGNIPPEVSFCYKLEYIGFYNNYLSGEVPSEVFSLPKLKFLYLNTNNLTGSLSDFSPSCAINDLWIHGNAFSGSLPLSLSNCRNLTVFIASQNKFESVIVPEIFKSLLQLEILYLDDNKFEGEIPETLWGLENLQELVLSGNKLNGTISEKIGQCSEITVVALSGNNLVGQIPPSIGNLKHLNSLFLFDNKLNGSLPPELGNCTSLAELRIQNNFIGGNIPPEICNLENLEVLFMFNNRIRGHIPWQIGRMSNLVQLAMYNNSLSGRIPSEIAHLKKLNFLSLAHNNLIGELPSDIGKSSPGLVKLDLTGNHLYGPIPSTICNGNNLSVLALGDNKFNGSFPTVFGTCSSLRRVVISNNLLQGSIPADLERNSGVSFLVVRGNLLEGNIPPVFGHWSNLTMIDFSENRLSGAIPAELGKLENLQILRVASNRLTGNIPSDIGSCRKLIKVDLSKNELSGKIPTEITSWVKLQSLLLQENKLSGVIPDIFASLQNLFELQLSDNKLEGPIPCSLSNLKHFSSVLNLSHNKLSGQIPGCLGNLDKLQILDLSSNGFSGEIPAVLNDMISLYFVNVSFNQLSGKLPATWMKIMVSYPGSFLGNPELCLLGSDARYCGEARDGHTRRYQLAAIVVGAVVSVSLLCVLIYVILVRGLQQKYHRDQSLHESQSVTQDLPEELKFEDIMRATEGWNEKYVIGRGKHGTVYRTESMNTRKHWAVKKVNLSETNFSLEMRTLSLVRHRNIIRMAGYCIKDGYGFIVTEYMPEGTLFNILHEHEPRLVLDWETRYRIALGIAQGLSYLHHDCLPQIIHRDVKSDNILMDSEMEPKIGDFGMARLILGSESDLSTRSSVVGTLGYIAPENAYATRLTEKVDVYSYGVILLELLCRKLPVDPSFEEDQDIVAWTRKKLQENDEYICFLDEQISLWEIDEQQKALRLLELGLECTEPMPDVRPSMRDMVVSLIKLNN</sequence>
<dbReference type="GO" id="GO:0005524">
    <property type="term" value="F:ATP binding"/>
    <property type="evidence" value="ECO:0007669"/>
    <property type="project" value="UniProtKB-UniRule"/>
</dbReference>
<evidence type="ECO:0000256" key="21">
    <source>
        <dbReference type="ARBA" id="ARBA00047899"/>
    </source>
</evidence>
<keyword evidence="19" id="KW-0325">Glycoprotein</keyword>
<dbReference type="PROSITE" id="PS50011">
    <property type="entry name" value="PROTEIN_KINASE_DOM"/>
    <property type="match status" value="1"/>
</dbReference>
<keyword evidence="11 25" id="KW-0732">Signal</keyword>
<dbReference type="Gene3D" id="3.80.10.10">
    <property type="entry name" value="Ribonuclease Inhibitor"/>
    <property type="match status" value="4"/>
</dbReference>
<dbReference type="SMART" id="SM00369">
    <property type="entry name" value="LRR_TYP"/>
    <property type="match status" value="10"/>
</dbReference>
<evidence type="ECO:0000256" key="7">
    <source>
        <dbReference type="ARBA" id="ARBA00022527"/>
    </source>
</evidence>
<comment type="similarity">
    <text evidence="4">Belongs to the protein kinase superfamily. Ser/Thr protein kinase family.</text>
</comment>
<gene>
    <name evidence="27" type="ORF">MANES_01G041700v8</name>
</gene>
<evidence type="ECO:0000313" key="27">
    <source>
        <dbReference type="EMBL" id="OAY59569.1"/>
    </source>
</evidence>
<dbReference type="SUPFAM" id="SSF56112">
    <property type="entry name" value="Protein kinase-like (PK-like)"/>
    <property type="match status" value="1"/>
</dbReference>
<dbReference type="Pfam" id="PF00560">
    <property type="entry name" value="LRR_1"/>
    <property type="match status" value="11"/>
</dbReference>
<evidence type="ECO:0000256" key="22">
    <source>
        <dbReference type="ARBA" id="ARBA00048679"/>
    </source>
</evidence>
<evidence type="ECO:0000256" key="24">
    <source>
        <dbReference type="SAM" id="Phobius"/>
    </source>
</evidence>
<evidence type="ECO:0000256" key="9">
    <source>
        <dbReference type="ARBA" id="ARBA00022679"/>
    </source>
</evidence>
<dbReference type="Gene3D" id="3.30.200.20">
    <property type="entry name" value="Phosphorylase Kinase, domain 1"/>
    <property type="match status" value="1"/>
</dbReference>
<keyword evidence="7" id="KW-0723">Serine/threonine-protein kinase</keyword>
<keyword evidence="8" id="KW-0433">Leucine-rich repeat</keyword>
<comment type="similarity">
    <text evidence="20">Belongs to the polygalacturonase-inhibiting protein family.</text>
</comment>
<evidence type="ECO:0000256" key="18">
    <source>
        <dbReference type="ARBA" id="ARBA00023170"/>
    </source>
</evidence>
<reference evidence="28" key="1">
    <citation type="journal article" date="2016" name="Nat. Biotechnol.">
        <title>Sequencing wild and cultivated cassava and related species reveals extensive interspecific hybridization and genetic diversity.</title>
        <authorList>
            <person name="Bredeson J.V."/>
            <person name="Lyons J.B."/>
            <person name="Prochnik S.E."/>
            <person name="Wu G.A."/>
            <person name="Ha C.M."/>
            <person name="Edsinger-Gonzales E."/>
            <person name="Grimwood J."/>
            <person name="Schmutz J."/>
            <person name="Rabbi I.Y."/>
            <person name="Egesi C."/>
            <person name="Nauluvula P."/>
            <person name="Lebot V."/>
            <person name="Ndunguru J."/>
            <person name="Mkamilo G."/>
            <person name="Bart R.S."/>
            <person name="Setter T.L."/>
            <person name="Gleadow R.M."/>
            <person name="Kulakow P."/>
            <person name="Ferguson M.E."/>
            <person name="Rounsley S."/>
            <person name="Rokhsar D.S."/>
        </authorList>
    </citation>
    <scope>NUCLEOTIDE SEQUENCE [LARGE SCALE GENOMIC DNA]</scope>
    <source>
        <strain evidence="28">cv. AM560-2</strain>
    </source>
</reference>
<dbReference type="InterPro" id="IPR032675">
    <property type="entry name" value="LRR_dom_sf"/>
</dbReference>
<evidence type="ECO:0000256" key="6">
    <source>
        <dbReference type="ARBA" id="ARBA00022512"/>
    </source>
</evidence>
<dbReference type="SUPFAM" id="SSF52047">
    <property type="entry name" value="RNI-like"/>
    <property type="match status" value="1"/>
</dbReference>
<dbReference type="PANTHER" id="PTHR48053">
    <property type="entry name" value="LEUCINE RICH REPEAT FAMILY PROTEIN, EXPRESSED"/>
    <property type="match status" value="1"/>
</dbReference>
<dbReference type="OrthoDB" id="676979at2759"/>
<name>A0A2C9WK22_MANES</name>
<dbReference type="InterPro" id="IPR013210">
    <property type="entry name" value="LRR_N_plant-typ"/>
</dbReference>
<comment type="catalytic activity">
    <reaction evidence="21">
        <text>L-threonyl-[protein] + ATP = O-phospho-L-threonyl-[protein] + ADP + H(+)</text>
        <dbReference type="Rhea" id="RHEA:46608"/>
        <dbReference type="Rhea" id="RHEA-COMP:11060"/>
        <dbReference type="Rhea" id="RHEA-COMP:11605"/>
        <dbReference type="ChEBI" id="CHEBI:15378"/>
        <dbReference type="ChEBI" id="CHEBI:30013"/>
        <dbReference type="ChEBI" id="CHEBI:30616"/>
        <dbReference type="ChEBI" id="CHEBI:61977"/>
        <dbReference type="ChEBI" id="CHEBI:456216"/>
        <dbReference type="EC" id="2.7.11.1"/>
    </reaction>
</comment>
<dbReference type="Proteomes" id="UP000091857">
    <property type="component" value="Chromosome 1"/>
</dbReference>
<dbReference type="InterPro" id="IPR011009">
    <property type="entry name" value="Kinase-like_dom_sf"/>
</dbReference>
<dbReference type="PROSITE" id="PS00107">
    <property type="entry name" value="PROTEIN_KINASE_ATP"/>
    <property type="match status" value="1"/>
</dbReference>
<dbReference type="GO" id="GO:0009653">
    <property type="term" value="P:anatomical structure morphogenesis"/>
    <property type="evidence" value="ECO:0007669"/>
    <property type="project" value="UniProtKB-ARBA"/>
</dbReference>
<dbReference type="FunFam" id="3.80.10.10:FF:000400">
    <property type="entry name" value="Nuclear pore complex protein NUP107"/>
    <property type="match status" value="1"/>
</dbReference>
<evidence type="ECO:0000256" key="25">
    <source>
        <dbReference type="SAM" id="SignalP"/>
    </source>
</evidence>
<feature type="signal peptide" evidence="25">
    <location>
        <begin position="1"/>
        <end position="19"/>
    </location>
</feature>
<evidence type="ECO:0000256" key="13">
    <source>
        <dbReference type="ARBA" id="ARBA00022741"/>
    </source>
</evidence>
<keyword evidence="6" id="KW-0964">Secreted</keyword>
<dbReference type="Pfam" id="PF08263">
    <property type="entry name" value="LRRNT_2"/>
    <property type="match status" value="1"/>
</dbReference>
<dbReference type="EC" id="2.7.11.1" evidence="5"/>
<dbReference type="InterPro" id="IPR000719">
    <property type="entry name" value="Prot_kinase_dom"/>
</dbReference>
<evidence type="ECO:0000256" key="3">
    <source>
        <dbReference type="ARBA" id="ARBA00004479"/>
    </source>
</evidence>
<keyword evidence="14" id="KW-0418">Kinase</keyword>
<dbReference type="SMART" id="SM00220">
    <property type="entry name" value="S_TKc"/>
    <property type="match status" value="1"/>
</dbReference>
<keyword evidence="17 24" id="KW-0472">Membrane</keyword>
<keyword evidence="10 24" id="KW-0812">Transmembrane</keyword>
<proteinExistence type="inferred from homology"/>
<feature type="domain" description="Protein kinase" evidence="26">
    <location>
        <begin position="845"/>
        <end position="1121"/>
    </location>
</feature>
<dbReference type="CDD" id="cd14066">
    <property type="entry name" value="STKc_IRAK"/>
    <property type="match status" value="1"/>
</dbReference>
<comment type="catalytic activity">
    <reaction evidence="22">
        <text>L-seryl-[protein] + ATP = O-phospho-L-seryl-[protein] + ADP + H(+)</text>
        <dbReference type="Rhea" id="RHEA:17989"/>
        <dbReference type="Rhea" id="RHEA-COMP:9863"/>
        <dbReference type="Rhea" id="RHEA-COMP:11604"/>
        <dbReference type="ChEBI" id="CHEBI:15378"/>
        <dbReference type="ChEBI" id="CHEBI:29999"/>
        <dbReference type="ChEBI" id="CHEBI:30616"/>
        <dbReference type="ChEBI" id="CHEBI:83421"/>
        <dbReference type="ChEBI" id="CHEBI:456216"/>
        <dbReference type="EC" id="2.7.11.1"/>
    </reaction>
</comment>
<keyword evidence="18" id="KW-0675">Receptor</keyword>
<dbReference type="OMA" id="SHCQWAG"/>
<dbReference type="Gene3D" id="1.10.510.10">
    <property type="entry name" value="Transferase(Phosphotransferase) domain 1"/>
    <property type="match status" value="1"/>
</dbReference>
<keyword evidence="28" id="KW-1185">Reference proteome</keyword>
<dbReference type="FunFam" id="1.10.510.10:FF:000569">
    <property type="entry name" value="Serine/threonine-protein kinase-like protein CCR4"/>
    <property type="match status" value="1"/>
</dbReference>
<evidence type="ECO:0000256" key="14">
    <source>
        <dbReference type="ARBA" id="ARBA00022777"/>
    </source>
</evidence>
<dbReference type="SUPFAM" id="SSF52075">
    <property type="entry name" value="Outer arm dynein light chain 1"/>
    <property type="match status" value="1"/>
</dbReference>
<evidence type="ECO:0000256" key="20">
    <source>
        <dbReference type="ARBA" id="ARBA00038043"/>
    </source>
</evidence>
<evidence type="ECO:0000256" key="1">
    <source>
        <dbReference type="ARBA" id="ARBA00004191"/>
    </source>
</evidence>
<keyword evidence="6" id="KW-0134">Cell wall</keyword>
<dbReference type="InterPro" id="IPR001611">
    <property type="entry name" value="Leu-rich_rpt"/>
</dbReference>
<dbReference type="PANTHER" id="PTHR48053:SF160">
    <property type="entry name" value="PROTEIN KINASE DOMAIN-CONTAINING PROTEIN"/>
    <property type="match status" value="1"/>
</dbReference>
<dbReference type="Gramene" id="Manes.01G041700.1.v8.1">
    <property type="protein sequence ID" value="Manes.01G041700.1.v8.1.CDS"/>
    <property type="gene ID" value="Manes.01G041700.v8.1"/>
</dbReference>